<evidence type="ECO:0000313" key="2">
    <source>
        <dbReference type="Proteomes" id="UP000028186"/>
    </source>
</evidence>
<dbReference type="Proteomes" id="UP000028186">
    <property type="component" value="Chromosome I"/>
</dbReference>
<accession>A0A068T9N2</accession>
<evidence type="ECO:0000313" key="1">
    <source>
        <dbReference type="EMBL" id="CDN54736.1"/>
    </source>
</evidence>
<protein>
    <submittedName>
        <fullName evidence="1">Uncharacterized protein</fullName>
    </submittedName>
</protein>
<dbReference type="HOGENOM" id="CLU_2451591_0_0_5"/>
<reference evidence="2" key="1">
    <citation type="journal article" date="2014" name="BMC Genomics">
        <title>Genome sequencing of two Neorhizobium galegae strains reveals a noeT gene responsible for the unusual acetylation of the nodulation factors.</title>
        <authorList>
            <person name="Osterman J."/>
            <person name="Marsh J."/>
            <person name="Laine P.K."/>
            <person name="Zeng Z."/>
            <person name="Alatalo E."/>
            <person name="Sullivan J.T."/>
            <person name="Young J.P."/>
            <person name="Thomas-Oates J."/>
            <person name="Paulin L."/>
            <person name="Lindstrom K."/>
        </authorList>
    </citation>
    <scope>NUCLEOTIDE SEQUENCE [LARGE SCALE GENOMIC DNA]</scope>
    <source>
        <strain evidence="2">HAMBI 1141</strain>
    </source>
</reference>
<name>A0A068T9N2_NEOGA</name>
<dbReference type="KEGG" id="ngl:RG1141_CH23980"/>
<proteinExistence type="predicted"/>
<sequence>MARRKKLRTNYKLPLEMDLLTRLAPLLVHPGLMTMVGDGYQLRPSSGIWRKLDGTLTARFVYRAPDHHRDSLVLSVRNIDGGLLIRDHG</sequence>
<dbReference type="EMBL" id="HG938355">
    <property type="protein sequence ID" value="CDN54736.1"/>
    <property type="molecule type" value="Genomic_DNA"/>
</dbReference>
<dbReference type="PATRIC" id="fig|1028801.3.peg.2436"/>
<dbReference type="RefSeq" id="WP_038544038.1">
    <property type="nucleotide sequence ID" value="NZ_HG938355.1"/>
</dbReference>
<dbReference type="AlphaFoldDB" id="A0A068T9N2"/>
<gene>
    <name evidence="1" type="ORF">RG1141_CH23980</name>
</gene>
<organism evidence="1 2">
    <name type="scientific">Neorhizobium galegae bv. officinalis bv. officinalis str. HAMBI 1141</name>
    <dbReference type="NCBI Taxonomy" id="1028801"/>
    <lineage>
        <taxon>Bacteria</taxon>
        <taxon>Pseudomonadati</taxon>
        <taxon>Pseudomonadota</taxon>
        <taxon>Alphaproteobacteria</taxon>
        <taxon>Hyphomicrobiales</taxon>
        <taxon>Rhizobiaceae</taxon>
        <taxon>Rhizobium/Agrobacterium group</taxon>
        <taxon>Neorhizobium</taxon>
    </lineage>
</organism>